<evidence type="ECO:0000256" key="1">
    <source>
        <dbReference type="SAM" id="MobiDB-lite"/>
    </source>
</evidence>
<reference evidence="3" key="1">
    <citation type="submission" date="2025-08" db="UniProtKB">
        <authorList>
            <consortium name="RefSeq"/>
        </authorList>
    </citation>
    <scope>IDENTIFICATION</scope>
    <source>
        <tissue evidence="3">Blood</tissue>
    </source>
</reference>
<keyword evidence="2" id="KW-1185">Reference proteome</keyword>
<evidence type="ECO:0000313" key="3">
    <source>
        <dbReference type="RefSeq" id="XP_032148465.1"/>
    </source>
</evidence>
<dbReference type="RefSeq" id="XP_032148465.1">
    <property type="nucleotide sequence ID" value="XM_032292574.1"/>
</dbReference>
<dbReference type="InterPro" id="IPR038831">
    <property type="entry name" value="SMIM26"/>
</dbReference>
<name>A0A6J3J272_SAPAP</name>
<dbReference type="PANTHER" id="PTHR40386">
    <property type="entry name" value="SMALL INTEGRAL MEMBRANE PROTEIN 26"/>
    <property type="match status" value="1"/>
</dbReference>
<evidence type="ECO:0000313" key="2">
    <source>
        <dbReference type="Proteomes" id="UP000504640"/>
    </source>
</evidence>
<protein>
    <submittedName>
        <fullName evidence="3">Small integral membrane protein 26-like</fullName>
    </submittedName>
</protein>
<proteinExistence type="predicted"/>
<organism evidence="2 3">
    <name type="scientific">Sapajus apella</name>
    <name type="common">Brown-capped capuchin</name>
    <name type="synonym">Cebus apella</name>
    <dbReference type="NCBI Taxonomy" id="9515"/>
    <lineage>
        <taxon>Eukaryota</taxon>
        <taxon>Metazoa</taxon>
        <taxon>Chordata</taxon>
        <taxon>Craniata</taxon>
        <taxon>Vertebrata</taxon>
        <taxon>Euteleostomi</taxon>
        <taxon>Mammalia</taxon>
        <taxon>Eutheria</taxon>
        <taxon>Euarchontoglires</taxon>
        <taxon>Primates</taxon>
        <taxon>Haplorrhini</taxon>
        <taxon>Platyrrhini</taxon>
        <taxon>Cebidae</taxon>
        <taxon>Cebinae</taxon>
        <taxon>Sapajus</taxon>
    </lineage>
</organism>
<feature type="region of interest" description="Disordered" evidence="1">
    <location>
        <begin position="40"/>
        <end position="60"/>
    </location>
</feature>
<dbReference type="AlphaFoldDB" id="A0A6J3J272"/>
<dbReference type="PANTHER" id="PTHR40386:SF1">
    <property type="entry name" value="SMALL INTEGRAL MEMBRANE PROTEIN 26"/>
    <property type="match status" value="1"/>
</dbReference>
<dbReference type="Proteomes" id="UP000504640">
    <property type="component" value="Unplaced"/>
</dbReference>
<accession>A0A6J3J272</accession>
<dbReference type="GeneID" id="116560991"/>
<gene>
    <name evidence="3" type="primary">LOC116560991</name>
</gene>
<sequence length="125" mass="14473">MYQNQLMAWNQQMLVVYGISTWSPVGSMLYVRWKMAHPSGDEVQQKVDSTSEVPSELSEPPKGFYVETIVTYKEDFVPITEKILNYWKSWTSAPVQNHDWLLNSENQDVVQHLNLIDALIPILCL</sequence>